<organism evidence="1 2">
    <name type="scientific">Coniochaeta hoffmannii</name>
    <dbReference type="NCBI Taxonomy" id="91930"/>
    <lineage>
        <taxon>Eukaryota</taxon>
        <taxon>Fungi</taxon>
        <taxon>Dikarya</taxon>
        <taxon>Ascomycota</taxon>
        <taxon>Pezizomycotina</taxon>
        <taxon>Sordariomycetes</taxon>
        <taxon>Sordariomycetidae</taxon>
        <taxon>Coniochaetales</taxon>
        <taxon>Coniochaetaceae</taxon>
        <taxon>Coniochaeta</taxon>
    </lineage>
</organism>
<dbReference type="EMBL" id="JANBVN010000030">
    <property type="protein sequence ID" value="KAJ9160843.1"/>
    <property type="molecule type" value="Genomic_DNA"/>
</dbReference>
<name>A0AA38RY19_9PEZI</name>
<protein>
    <submittedName>
        <fullName evidence="1">Uncharacterized protein</fullName>
    </submittedName>
</protein>
<reference evidence="1" key="1">
    <citation type="submission" date="2022-07" db="EMBL/GenBank/DDBJ databases">
        <title>Fungi with potential for degradation of polypropylene.</title>
        <authorList>
            <person name="Gostincar C."/>
        </authorList>
    </citation>
    <scope>NUCLEOTIDE SEQUENCE</scope>
    <source>
        <strain evidence="1">EXF-13287</strain>
    </source>
</reference>
<accession>A0AA38RY19</accession>
<gene>
    <name evidence="1" type="ORF">NKR19_g2848</name>
</gene>
<dbReference type="Proteomes" id="UP001174691">
    <property type="component" value="Unassembled WGS sequence"/>
</dbReference>
<keyword evidence="2" id="KW-1185">Reference proteome</keyword>
<proteinExistence type="predicted"/>
<dbReference type="AlphaFoldDB" id="A0AA38RY19"/>
<evidence type="ECO:0000313" key="1">
    <source>
        <dbReference type="EMBL" id="KAJ9160843.1"/>
    </source>
</evidence>
<sequence>MLHPQYWLTGRAIDQLTDEHLDTYRAIHEEFMAIWELEVQAYIVGVHYGDVMRAGWTNGNFWYFSAVHSFNGLYGVFLQHIQPLYGASRDWKDFERIVAPYWTPGASEFIREKVGERDRYLERLRQLFRGASAQND</sequence>
<evidence type="ECO:0000313" key="2">
    <source>
        <dbReference type="Proteomes" id="UP001174691"/>
    </source>
</evidence>
<comment type="caution">
    <text evidence="1">The sequence shown here is derived from an EMBL/GenBank/DDBJ whole genome shotgun (WGS) entry which is preliminary data.</text>
</comment>